<protein>
    <submittedName>
        <fullName evidence="5">dATP pyrophosphohydrolase</fullName>
        <ecNumber evidence="5">3.6.1.-</ecNumber>
    </submittedName>
</protein>
<dbReference type="InterPro" id="IPR020084">
    <property type="entry name" value="NUDIX_hydrolase_CS"/>
</dbReference>
<feature type="domain" description="Nudix hydrolase" evidence="4">
    <location>
        <begin position="4"/>
        <end position="139"/>
    </location>
</feature>
<keyword evidence="3" id="KW-0460">Magnesium</keyword>
<dbReference type="Proteomes" id="UP001519289">
    <property type="component" value="Unassembled WGS sequence"/>
</dbReference>
<dbReference type="RefSeq" id="WP_209466143.1">
    <property type="nucleotide sequence ID" value="NZ_JAGGLG010000009.1"/>
</dbReference>
<proteinExistence type="predicted"/>
<evidence type="ECO:0000259" key="4">
    <source>
        <dbReference type="PROSITE" id="PS51462"/>
    </source>
</evidence>
<dbReference type="PROSITE" id="PS00893">
    <property type="entry name" value="NUDIX_BOX"/>
    <property type="match status" value="1"/>
</dbReference>
<dbReference type="PANTHER" id="PTHR43046:SF12">
    <property type="entry name" value="GDP-MANNOSE MANNOSYL HYDROLASE"/>
    <property type="match status" value="1"/>
</dbReference>
<dbReference type="Gene3D" id="3.90.79.10">
    <property type="entry name" value="Nucleoside Triphosphate Pyrophosphohydrolase"/>
    <property type="match status" value="1"/>
</dbReference>
<sequence length="145" mass="16544">MGKPVQNSIECWVIRRVEDAEDAVLLLHKPASPDAPGGFWQPITGGIYEGETPREACVREISEETGLTIRTEDLRPVPGHWEFDLPHQVIRKDLFWVEVPEATDGITLTEHHGWRWVPVSAVETALHWESNRHTWTAVRGRILQP</sequence>
<dbReference type="Pfam" id="PF00293">
    <property type="entry name" value="NUDIX"/>
    <property type="match status" value="1"/>
</dbReference>
<dbReference type="InterPro" id="IPR000086">
    <property type="entry name" value="NUDIX_hydrolase_dom"/>
</dbReference>
<gene>
    <name evidence="5" type="ORF">J2Z79_001401</name>
</gene>
<reference evidence="5 6" key="1">
    <citation type="submission" date="2021-03" db="EMBL/GenBank/DDBJ databases">
        <title>Genomic Encyclopedia of Type Strains, Phase IV (KMG-IV): sequencing the most valuable type-strain genomes for metagenomic binning, comparative biology and taxonomic classification.</title>
        <authorList>
            <person name="Goeker M."/>
        </authorList>
    </citation>
    <scope>NUCLEOTIDE SEQUENCE [LARGE SCALE GENOMIC DNA]</scope>
    <source>
        <strain evidence="5 6">DSM 27138</strain>
    </source>
</reference>
<dbReference type="InterPro" id="IPR015797">
    <property type="entry name" value="NUDIX_hydrolase-like_dom_sf"/>
</dbReference>
<dbReference type="PROSITE" id="PS51462">
    <property type="entry name" value="NUDIX"/>
    <property type="match status" value="1"/>
</dbReference>
<dbReference type="EMBL" id="JAGGLG010000009">
    <property type="protein sequence ID" value="MBP2018002.1"/>
    <property type="molecule type" value="Genomic_DNA"/>
</dbReference>
<organism evidence="5 6">
    <name type="scientific">Symbiobacterium terraclitae</name>
    <dbReference type="NCBI Taxonomy" id="557451"/>
    <lineage>
        <taxon>Bacteria</taxon>
        <taxon>Bacillati</taxon>
        <taxon>Bacillota</taxon>
        <taxon>Clostridia</taxon>
        <taxon>Eubacteriales</taxon>
        <taxon>Symbiobacteriaceae</taxon>
        <taxon>Symbiobacterium</taxon>
    </lineage>
</organism>
<evidence type="ECO:0000256" key="3">
    <source>
        <dbReference type="ARBA" id="ARBA00022842"/>
    </source>
</evidence>
<evidence type="ECO:0000313" key="6">
    <source>
        <dbReference type="Proteomes" id="UP001519289"/>
    </source>
</evidence>
<dbReference type="EC" id="3.6.1.-" evidence="5"/>
<comment type="cofactor">
    <cofactor evidence="1">
        <name>Mg(2+)</name>
        <dbReference type="ChEBI" id="CHEBI:18420"/>
    </cofactor>
</comment>
<evidence type="ECO:0000313" key="5">
    <source>
        <dbReference type="EMBL" id="MBP2018002.1"/>
    </source>
</evidence>
<dbReference type="GO" id="GO:0016787">
    <property type="term" value="F:hydrolase activity"/>
    <property type="evidence" value="ECO:0007669"/>
    <property type="project" value="UniProtKB-KW"/>
</dbReference>
<evidence type="ECO:0000256" key="2">
    <source>
        <dbReference type="ARBA" id="ARBA00022801"/>
    </source>
</evidence>
<accession>A0ABS4JR39</accession>
<evidence type="ECO:0000256" key="1">
    <source>
        <dbReference type="ARBA" id="ARBA00001946"/>
    </source>
</evidence>
<name>A0ABS4JR39_9FIRM</name>
<dbReference type="PANTHER" id="PTHR43046">
    <property type="entry name" value="GDP-MANNOSE MANNOSYL HYDROLASE"/>
    <property type="match status" value="1"/>
</dbReference>
<comment type="caution">
    <text evidence="5">The sequence shown here is derived from an EMBL/GenBank/DDBJ whole genome shotgun (WGS) entry which is preliminary data.</text>
</comment>
<keyword evidence="2 5" id="KW-0378">Hydrolase</keyword>
<keyword evidence="6" id="KW-1185">Reference proteome</keyword>
<dbReference type="CDD" id="cd04664">
    <property type="entry name" value="NUDIX_DHNTPase_like"/>
    <property type="match status" value="1"/>
</dbReference>
<dbReference type="SUPFAM" id="SSF55811">
    <property type="entry name" value="Nudix"/>
    <property type="match status" value="1"/>
</dbReference>